<feature type="domain" description="NnrU" evidence="6">
    <location>
        <begin position="7"/>
        <end position="232"/>
    </location>
</feature>
<feature type="transmembrane region" description="Helical" evidence="5">
    <location>
        <begin position="72"/>
        <end position="93"/>
    </location>
</feature>
<keyword evidence="2 5" id="KW-0812">Transmembrane</keyword>
<organism evidence="7 8">
    <name type="scientific">Glycocaulis abyssi</name>
    <dbReference type="NCBI Taxonomy" id="1433403"/>
    <lineage>
        <taxon>Bacteria</taxon>
        <taxon>Pseudomonadati</taxon>
        <taxon>Pseudomonadota</taxon>
        <taxon>Alphaproteobacteria</taxon>
        <taxon>Maricaulales</taxon>
        <taxon>Maricaulaceae</taxon>
        <taxon>Glycocaulis</taxon>
    </lineage>
</organism>
<dbReference type="Proteomes" id="UP001596024">
    <property type="component" value="Unassembled WGS sequence"/>
</dbReference>
<evidence type="ECO:0000313" key="8">
    <source>
        <dbReference type="Proteomes" id="UP001596024"/>
    </source>
</evidence>
<evidence type="ECO:0000256" key="5">
    <source>
        <dbReference type="SAM" id="Phobius"/>
    </source>
</evidence>
<evidence type="ECO:0000256" key="1">
    <source>
        <dbReference type="ARBA" id="ARBA00004141"/>
    </source>
</evidence>
<evidence type="ECO:0000259" key="6">
    <source>
        <dbReference type="Pfam" id="PF07298"/>
    </source>
</evidence>
<reference evidence="8" key="1">
    <citation type="journal article" date="2019" name="Int. J. Syst. Evol. Microbiol.">
        <title>The Global Catalogue of Microorganisms (GCM) 10K type strain sequencing project: providing services to taxonomists for standard genome sequencing and annotation.</title>
        <authorList>
            <consortium name="The Broad Institute Genomics Platform"/>
            <consortium name="The Broad Institute Genome Sequencing Center for Infectious Disease"/>
            <person name="Wu L."/>
            <person name="Ma J."/>
        </authorList>
    </citation>
    <scope>NUCLEOTIDE SEQUENCE [LARGE SCALE GENOMIC DNA]</scope>
    <source>
        <strain evidence="8">CCUG 62981</strain>
    </source>
</reference>
<evidence type="ECO:0000256" key="2">
    <source>
        <dbReference type="ARBA" id="ARBA00022692"/>
    </source>
</evidence>
<feature type="transmembrane region" description="Helical" evidence="5">
    <location>
        <begin position="210"/>
        <end position="230"/>
    </location>
</feature>
<dbReference type="Pfam" id="PF07298">
    <property type="entry name" value="NnrU"/>
    <property type="match status" value="1"/>
</dbReference>
<gene>
    <name evidence="7" type="ORF">ACFPB0_12535</name>
</gene>
<keyword evidence="8" id="KW-1185">Reference proteome</keyword>
<comment type="subcellular location">
    <subcellularLocation>
        <location evidence="1">Membrane</location>
        <topology evidence="1">Multi-pass membrane protein</topology>
    </subcellularLocation>
</comment>
<evidence type="ECO:0000313" key="7">
    <source>
        <dbReference type="EMBL" id="MFC4726121.1"/>
    </source>
</evidence>
<evidence type="ECO:0000256" key="4">
    <source>
        <dbReference type="ARBA" id="ARBA00023136"/>
    </source>
</evidence>
<name>A0ABV9NCQ9_9PROT</name>
<keyword evidence="3 5" id="KW-1133">Transmembrane helix</keyword>
<protein>
    <submittedName>
        <fullName evidence="7">NnrU family protein</fullName>
    </submittedName>
</protein>
<evidence type="ECO:0000256" key="3">
    <source>
        <dbReference type="ARBA" id="ARBA00022989"/>
    </source>
</evidence>
<feature type="transmembrane region" description="Helical" evidence="5">
    <location>
        <begin position="38"/>
        <end position="60"/>
    </location>
</feature>
<dbReference type="InterPro" id="IPR009915">
    <property type="entry name" value="NnrU_dom"/>
</dbReference>
<proteinExistence type="predicted"/>
<accession>A0ABV9NCQ9</accession>
<comment type="caution">
    <text evidence="7">The sequence shown here is derived from an EMBL/GenBank/DDBJ whole genome shotgun (WGS) entry which is preliminary data.</text>
</comment>
<feature type="transmembrane region" description="Helical" evidence="5">
    <location>
        <begin position="114"/>
        <end position="135"/>
    </location>
</feature>
<dbReference type="RefSeq" id="WP_371395220.1">
    <property type="nucleotide sequence ID" value="NZ_CP163422.1"/>
</dbReference>
<sequence>MTGWTQFALAYAVFLLAHMIPARPALRRRLAGWLGERAYLAVYSLVSILILIWLFAAAAGAPRLVLWYAPGWSYAALPLVMLAACLLVSSGAFARNPFSIAGRADGFDPERPGIAGLTRHPVLWAFALWAGFHVIVTGTLAHTLLFGGFAAFALAGMLALDQRAKRLAGDDWPHLSRRTSLLPLGALIRAKWRPDWRVDRMEMAGASVRLLAGLCLYALLAGLHAPVFGVNPFTRLTGLLP</sequence>
<keyword evidence="4 5" id="KW-0472">Membrane</keyword>
<dbReference type="EMBL" id="JBHSGQ010000007">
    <property type="protein sequence ID" value="MFC4726121.1"/>
    <property type="molecule type" value="Genomic_DNA"/>
</dbReference>
<feature type="transmembrane region" description="Helical" evidence="5">
    <location>
        <begin position="141"/>
        <end position="160"/>
    </location>
</feature>
<feature type="transmembrane region" description="Helical" evidence="5">
    <location>
        <begin position="6"/>
        <end position="26"/>
    </location>
</feature>